<comment type="similarity">
    <text evidence="8">Belongs to the G-protein coupled receptor 1 family.</text>
</comment>
<dbReference type="PANTHER" id="PTHR45695">
    <property type="entry name" value="LEUCOKININ RECEPTOR-RELATED"/>
    <property type="match status" value="1"/>
</dbReference>
<keyword evidence="11" id="KW-1185">Reference proteome</keyword>
<dbReference type="PROSITE" id="PS00237">
    <property type="entry name" value="G_PROTEIN_RECEP_F1_1"/>
    <property type="match status" value="1"/>
</dbReference>
<keyword evidence="5 9" id="KW-0472">Membrane</keyword>
<comment type="subcellular location">
    <subcellularLocation>
        <location evidence="1">Membrane</location>
        <topology evidence="1">Multi-pass membrane protein</topology>
    </subcellularLocation>
</comment>
<dbReference type="AlphaFoldDB" id="A0A6P8J3J3"/>
<dbReference type="PROSITE" id="PS50262">
    <property type="entry name" value="G_PROTEIN_RECEP_F1_2"/>
    <property type="match status" value="1"/>
</dbReference>
<evidence type="ECO:0000256" key="9">
    <source>
        <dbReference type="SAM" id="Phobius"/>
    </source>
</evidence>
<reference evidence="12" key="1">
    <citation type="submission" date="2025-08" db="UniProtKB">
        <authorList>
            <consortium name="RefSeq"/>
        </authorList>
    </citation>
    <scope>IDENTIFICATION</scope>
    <source>
        <tissue evidence="12">Tentacle</tissue>
    </source>
</reference>
<keyword evidence="3 9" id="KW-1133">Transmembrane helix</keyword>
<dbReference type="GO" id="GO:0004930">
    <property type="term" value="F:G protein-coupled receptor activity"/>
    <property type="evidence" value="ECO:0007669"/>
    <property type="project" value="UniProtKB-KW"/>
</dbReference>
<dbReference type="GeneID" id="116308331"/>
<sequence>MVQNLFCKKPKYDVTMDRANSTFPTGPDLNSSSQRCSVIPDDTDAEIIIKIFSLSVILFLSTFGNILVIGVVHKNKSMRHKSINLYIVNLATSDLLLALVFIPGTICELLNGQGTWLITGFIGEATCRLVYFIQDVSIAVSVQSLVVIAFDRFCAVVYPLRITTTSSTIRLIVIPMTWLVACAIHASYFFTYKLQWNPQDNTTMCRHIWSTDKNEHDDIMLKHYLAMFCLFFAIPVLLLVILYSLIFAKLRLRSQKMSLRTSGTIERRREQEWNVLKMAFAIVLAFFMCYGPLNVVVFFIIFKWGTIGDACNIKTILFITTFLFLFNTALNPFIYFIFSENFRLGFVRMFVRTSKHGSGKCFLKSIKKIRTTDYESGHRTVYNVIDTAV</sequence>
<keyword evidence="4 8" id="KW-0297">G-protein coupled receptor</keyword>
<accession>A0A6P8J3J3</accession>
<proteinExistence type="inferred from homology"/>
<gene>
    <name evidence="12" type="primary">LOC116308331</name>
</gene>
<dbReference type="InterPro" id="IPR000276">
    <property type="entry name" value="GPCR_Rhodpsn"/>
</dbReference>
<dbReference type="InterPro" id="IPR017452">
    <property type="entry name" value="GPCR_Rhodpsn_7TM"/>
</dbReference>
<dbReference type="PANTHER" id="PTHR45695:SF9">
    <property type="entry name" value="LEUCOKININ RECEPTOR"/>
    <property type="match status" value="1"/>
</dbReference>
<feature type="domain" description="G-protein coupled receptors family 1 profile" evidence="10">
    <location>
        <begin position="64"/>
        <end position="335"/>
    </location>
</feature>
<evidence type="ECO:0000256" key="8">
    <source>
        <dbReference type="RuleBase" id="RU000688"/>
    </source>
</evidence>
<feature type="transmembrane region" description="Helical" evidence="9">
    <location>
        <begin position="83"/>
        <end position="102"/>
    </location>
</feature>
<evidence type="ECO:0000256" key="5">
    <source>
        <dbReference type="ARBA" id="ARBA00023136"/>
    </source>
</evidence>
<keyword evidence="7 8" id="KW-0807">Transducer</keyword>
<feature type="transmembrane region" description="Helical" evidence="9">
    <location>
        <begin position="224"/>
        <end position="248"/>
    </location>
</feature>
<evidence type="ECO:0000259" key="10">
    <source>
        <dbReference type="PROSITE" id="PS50262"/>
    </source>
</evidence>
<evidence type="ECO:0000256" key="1">
    <source>
        <dbReference type="ARBA" id="ARBA00004141"/>
    </source>
</evidence>
<name>A0A6P8J3J3_ACTTE</name>
<dbReference type="CDD" id="cd00637">
    <property type="entry name" value="7tm_classA_rhodopsin-like"/>
    <property type="match status" value="1"/>
</dbReference>
<dbReference type="Gene3D" id="1.20.1070.10">
    <property type="entry name" value="Rhodopsin 7-helix transmembrane proteins"/>
    <property type="match status" value="1"/>
</dbReference>
<dbReference type="Proteomes" id="UP000515163">
    <property type="component" value="Unplaced"/>
</dbReference>
<feature type="transmembrane region" description="Helical" evidence="9">
    <location>
        <begin position="138"/>
        <end position="160"/>
    </location>
</feature>
<keyword evidence="6 8" id="KW-0675">Receptor</keyword>
<dbReference type="PRINTS" id="PR00237">
    <property type="entry name" value="GPCRRHODOPSN"/>
</dbReference>
<feature type="transmembrane region" description="Helical" evidence="9">
    <location>
        <begin position="172"/>
        <end position="190"/>
    </location>
</feature>
<dbReference type="FunCoup" id="A0A6P8J3J3">
    <property type="interactions" value="2156"/>
</dbReference>
<protein>
    <submittedName>
        <fullName evidence="12">QRFP-like peptide receptor isoform X1</fullName>
    </submittedName>
</protein>
<evidence type="ECO:0000256" key="4">
    <source>
        <dbReference type="ARBA" id="ARBA00023040"/>
    </source>
</evidence>
<dbReference type="SMART" id="SM01381">
    <property type="entry name" value="7TM_GPCR_Srsx"/>
    <property type="match status" value="1"/>
</dbReference>
<dbReference type="RefSeq" id="XP_031574581.1">
    <property type="nucleotide sequence ID" value="XM_031718721.1"/>
</dbReference>
<evidence type="ECO:0000256" key="3">
    <source>
        <dbReference type="ARBA" id="ARBA00022989"/>
    </source>
</evidence>
<organism evidence="11 12">
    <name type="scientific">Actinia tenebrosa</name>
    <name type="common">Australian red waratah sea anemone</name>
    <dbReference type="NCBI Taxonomy" id="6105"/>
    <lineage>
        <taxon>Eukaryota</taxon>
        <taxon>Metazoa</taxon>
        <taxon>Cnidaria</taxon>
        <taxon>Anthozoa</taxon>
        <taxon>Hexacorallia</taxon>
        <taxon>Actiniaria</taxon>
        <taxon>Actiniidae</taxon>
        <taxon>Actinia</taxon>
    </lineage>
</organism>
<evidence type="ECO:0000313" key="12">
    <source>
        <dbReference type="RefSeq" id="XP_031574581.1"/>
    </source>
</evidence>
<dbReference type="Pfam" id="PF00001">
    <property type="entry name" value="7tm_1"/>
    <property type="match status" value="1"/>
</dbReference>
<evidence type="ECO:0000256" key="2">
    <source>
        <dbReference type="ARBA" id="ARBA00022692"/>
    </source>
</evidence>
<feature type="transmembrane region" description="Helical" evidence="9">
    <location>
        <begin position="47"/>
        <end position="71"/>
    </location>
</feature>
<feature type="transmembrane region" description="Helical" evidence="9">
    <location>
        <begin position="316"/>
        <end position="338"/>
    </location>
</feature>
<evidence type="ECO:0000313" key="11">
    <source>
        <dbReference type="Proteomes" id="UP000515163"/>
    </source>
</evidence>
<keyword evidence="2 8" id="KW-0812">Transmembrane</keyword>
<dbReference type="GO" id="GO:0005886">
    <property type="term" value="C:plasma membrane"/>
    <property type="evidence" value="ECO:0007669"/>
    <property type="project" value="TreeGrafter"/>
</dbReference>
<dbReference type="InParanoid" id="A0A6P8J3J3"/>
<feature type="transmembrane region" description="Helical" evidence="9">
    <location>
        <begin position="278"/>
        <end position="304"/>
    </location>
</feature>
<dbReference type="KEGG" id="aten:116308331"/>
<evidence type="ECO:0000256" key="7">
    <source>
        <dbReference type="ARBA" id="ARBA00023224"/>
    </source>
</evidence>
<evidence type="ECO:0000256" key="6">
    <source>
        <dbReference type="ARBA" id="ARBA00023170"/>
    </source>
</evidence>
<dbReference type="OrthoDB" id="5975401at2759"/>
<dbReference type="SUPFAM" id="SSF81321">
    <property type="entry name" value="Family A G protein-coupled receptor-like"/>
    <property type="match status" value="1"/>
</dbReference>